<dbReference type="SUPFAM" id="SSF53098">
    <property type="entry name" value="Ribonuclease H-like"/>
    <property type="match status" value="1"/>
</dbReference>
<protein>
    <submittedName>
        <fullName evidence="6">Transposase, IS4 family</fullName>
    </submittedName>
</protein>
<name>A0A450VHT2_9GAMM</name>
<accession>A0A450VHT2</accession>
<keyword evidence="2" id="KW-0815">Transposition</keyword>
<dbReference type="EMBL" id="CAADFJ010000177">
    <property type="protein sequence ID" value="VFK04383.1"/>
    <property type="molecule type" value="Genomic_DNA"/>
</dbReference>
<evidence type="ECO:0000313" key="6">
    <source>
        <dbReference type="EMBL" id="VFK04383.1"/>
    </source>
</evidence>
<comment type="similarity">
    <text evidence="1">Belongs to the transposase 11 family.</text>
</comment>
<proteinExistence type="inferred from homology"/>
<dbReference type="PANTHER" id="PTHR33258:SF1">
    <property type="entry name" value="TRANSPOSASE INSL FOR INSERTION SEQUENCE ELEMENT IS186A-RELATED"/>
    <property type="match status" value="1"/>
</dbReference>
<keyword evidence="4" id="KW-0233">DNA recombination</keyword>
<organism evidence="6">
    <name type="scientific">Candidatus Kentrum eta</name>
    <dbReference type="NCBI Taxonomy" id="2126337"/>
    <lineage>
        <taxon>Bacteria</taxon>
        <taxon>Pseudomonadati</taxon>
        <taxon>Pseudomonadota</taxon>
        <taxon>Gammaproteobacteria</taxon>
        <taxon>Candidatus Kentrum</taxon>
    </lineage>
</organism>
<evidence type="ECO:0000259" key="5">
    <source>
        <dbReference type="Pfam" id="PF01609"/>
    </source>
</evidence>
<dbReference type="AlphaFoldDB" id="A0A450VHT2"/>
<dbReference type="InterPro" id="IPR047952">
    <property type="entry name" value="Transpos_IS4"/>
</dbReference>
<sequence>MPRSLEPYQKKLSSSSFSQFYQPIRSVASEIPVLESRGDRPLKMTFDDQLKTLVFYHLEEHVSARHMLQVLEQDDFARENIAPKGGIKKSSFSEAVNSRGIEQLQSVFEKLSRKASDILPNPHPELGNLVAIDGSLITATLSMHWADYRKGSKKAKIHLGFDLNRAIPSKIFFTDGKGAERPFVDPIISLGQTAVADRGYQKHALFDSLQLEGKSFVIRIKANTTKTVIQKNEIKADSIVFYDAEVLLGTAENNNQSQQSVRLVGYRVNGVNYWIATDRRDLTAEQIAEIYRLRWNIENFFAWWKRHLRVYHLIARSQYGLMVQILAGLITYLLLAIHCHKNHGEPVSIKRVRELRLKIQNELRASESLVNLKISKEQRQQHLHANT</sequence>
<evidence type="ECO:0000256" key="4">
    <source>
        <dbReference type="ARBA" id="ARBA00023172"/>
    </source>
</evidence>
<dbReference type="NCBIfam" id="NF033592">
    <property type="entry name" value="transpos_IS4_1"/>
    <property type="match status" value="1"/>
</dbReference>
<gene>
    <name evidence="6" type="ORF">BECKH772C_GA0070978_101774</name>
</gene>
<dbReference type="InterPro" id="IPR002559">
    <property type="entry name" value="Transposase_11"/>
</dbReference>
<dbReference type="InterPro" id="IPR012337">
    <property type="entry name" value="RNaseH-like_sf"/>
</dbReference>
<keyword evidence="3" id="KW-0238">DNA-binding</keyword>
<feature type="domain" description="Transposase IS4-like" evidence="5">
    <location>
        <begin position="128"/>
        <end position="334"/>
    </location>
</feature>
<dbReference type="GO" id="GO:0004803">
    <property type="term" value="F:transposase activity"/>
    <property type="evidence" value="ECO:0007669"/>
    <property type="project" value="InterPro"/>
</dbReference>
<dbReference type="PANTHER" id="PTHR33258">
    <property type="entry name" value="TRANSPOSASE INSL FOR INSERTION SEQUENCE ELEMENT IS186A-RELATED"/>
    <property type="match status" value="1"/>
</dbReference>
<evidence type="ECO:0000256" key="1">
    <source>
        <dbReference type="ARBA" id="ARBA00010075"/>
    </source>
</evidence>
<dbReference type="GO" id="GO:0003677">
    <property type="term" value="F:DNA binding"/>
    <property type="evidence" value="ECO:0007669"/>
    <property type="project" value="UniProtKB-KW"/>
</dbReference>
<dbReference type="Pfam" id="PF01609">
    <property type="entry name" value="DDE_Tnp_1"/>
    <property type="match status" value="1"/>
</dbReference>
<evidence type="ECO:0000256" key="3">
    <source>
        <dbReference type="ARBA" id="ARBA00023125"/>
    </source>
</evidence>
<reference evidence="6" key="1">
    <citation type="submission" date="2019-02" db="EMBL/GenBank/DDBJ databases">
        <authorList>
            <person name="Gruber-Vodicka R. H."/>
            <person name="Seah K. B. B."/>
        </authorList>
    </citation>
    <scope>NUCLEOTIDE SEQUENCE</scope>
    <source>
        <strain evidence="6">BECK_SA2B12</strain>
    </source>
</reference>
<evidence type="ECO:0000256" key="2">
    <source>
        <dbReference type="ARBA" id="ARBA00022578"/>
    </source>
</evidence>
<dbReference type="GO" id="GO:0006313">
    <property type="term" value="P:DNA transposition"/>
    <property type="evidence" value="ECO:0007669"/>
    <property type="project" value="InterPro"/>
</dbReference>